<evidence type="ECO:0000256" key="4">
    <source>
        <dbReference type="ARBA" id="ARBA00022840"/>
    </source>
</evidence>
<dbReference type="GO" id="GO:0033314">
    <property type="term" value="P:mitotic DNA replication checkpoint signaling"/>
    <property type="evidence" value="ECO:0007669"/>
    <property type="project" value="EnsemblFungi"/>
</dbReference>
<keyword evidence="7" id="KW-1185">Reference proteome</keyword>
<sequence>MTFLWTEKYRPKDITSFISKPHIKALLSSKERPNLLLYGPPGTGKTTFAHLLSKNKLELNASDDRGINVIRDKIKSYANTLKEDKTIILDECENLTEDAQHCLRRIIEDSKNTRFIFTTNYLSKVIGPLKSRLVKIKFECSFNCLEVIGKKEKLNFSSEFYDQLFKKCNNDLRRSINVLQAIKPNVENNTMIDSLDLMDIESEETNQYSFVDDIIGLIPNRIIEKFVNLNLQNYKEFIKYFINQGYFVLQLIYQLQDVIIDSEFYILMSEMEEKLIYGCSEEIVLTKMCLWRIQKK</sequence>
<dbReference type="SUPFAM" id="SSF48019">
    <property type="entry name" value="post-AAA+ oligomerization domain-like"/>
    <property type="match status" value="1"/>
</dbReference>
<dbReference type="Gene3D" id="1.10.8.60">
    <property type="match status" value="1"/>
</dbReference>
<dbReference type="Proteomes" id="UP000053780">
    <property type="component" value="Unassembled WGS sequence"/>
</dbReference>
<organism evidence="6 7">
    <name type="scientific">Vairimorpha apis BRL 01</name>
    <dbReference type="NCBI Taxonomy" id="1037528"/>
    <lineage>
        <taxon>Eukaryota</taxon>
        <taxon>Fungi</taxon>
        <taxon>Fungi incertae sedis</taxon>
        <taxon>Microsporidia</taxon>
        <taxon>Nosematidae</taxon>
        <taxon>Vairimorpha</taxon>
    </lineage>
</organism>
<dbReference type="GO" id="GO:0006272">
    <property type="term" value="P:leading strand elongation"/>
    <property type="evidence" value="ECO:0007669"/>
    <property type="project" value="EnsemblFungi"/>
</dbReference>
<dbReference type="GO" id="GO:0003682">
    <property type="term" value="F:chromatin binding"/>
    <property type="evidence" value="ECO:0007669"/>
    <property type="project" value="EnsemblFungi"/>
</dbReference>
<dbReference type="GO" id="GO:0031389">
    <property type="term" value="C:Rad17 RFC-like complex"/>
    <property type="evidence" value="ECO:0007669"/>
    <property type="project" value="EnsemblFungi"/>
</dbReference>
<evidence type="ECO:0000259" key="5">
    <source>
        <dbReference type="SMART" id="SM00382"/>
    </source>
</evidence>
<accession>T0L0X2</accession>
<comment type="similarity">
    <text evidence="1">Belongs to the activator 1 small subunits family.</text>
</comment>
<dbReference type="Pfam" id="PF00004">
    <property type="entry name" value="AAA"/>
    <property type="match status" value="1"/>
</dbReference>
<evidence type="ECO:0000313" key="6">
    <source>
        <dbReference type="EMBL" id="EQB61212.1"/>
    </source>
</evidence>
<gene>
    <name evidence="6" type="ORF">NAPIS_ORF01193</name>
</gene>
<dbReference type="GO" id="GO:0005663">
    <property type="term" value="C:DNA replication factor C complex"/>
    <property type="evidence" value="ECO:0007669"/>
    <property type="project" value="EnsemblFungi"/>
</dbReference>
<evidence type="ECO:0000256" key="3">
    <source>
        <dbReference type="ARBA" id="ARBA00022741"/>
    </source>
</evidence>
<dbReference type="InterPro" id="IPR008921">
    <property type="entry name" value="DNA_pol3_clamp-load_cplx_C"/>
</dbReference>
<dbReference type="SUPFAM" id="SSF52540">
    <property type="entry name" value="P-loop containing nucleoside triphosphate hydrolases"/>
    <property type="match status" value="1"/>
</dbReference>
<dbReference type="GO" id="GO:0003689">
    <property type="term" value="F:DNA clamp loader activity"/>
    <property type="evidence" value="ECO:0007669"/>
    <property type="project" value="EnsemblFungi"/>
</dbReference>
<name>T0L0X2_9MICR</name>
<dbReference type="InterPro" id="IPR003959">
    <property type="entry name" value="ATPase_AAA_core"/>
</dbReference>
<dbReference type="VEuPathDB" id="MicrosporidiaDB:NAPIS_ORF01193"/>
<dbReference type="GO" id="GO:0070914">
    <property type="term" value="P:UV-damage excision repair"/>
    <property type="evidence" value="ECO:0007669"/>
    <property type="project" value="EnsemblFungi"/>
</dbReference>
<dbReference type="GO" id="GO:0003677">
    <property type="term" value="F:DNA binding"/>
    <property type="evidence" value="ECO:0007669"/>
    <property type="project" value="InterPro"/>
</dbReference>
<keyword evidence="3" id="KW-0547">Nucleotide-binding</keyword>
<dbReference type="GO" id="GO:0031391">
    <property type="term" value="C:Elg1 RFC-like complex"/>
    <property type="evidence" value="ECO:0007669"/>
    <property type="project" value="EnsemblFungi"/>
</dbReference>
<dbReference type="InterPro" id="IPR003593">
    <property type="entry name" value="AAA+_ATPase"/>
</dbReference>
<feature type="domain" description="AAA+ ATPase" evidence="5">
    <location>
        <begin position="31"/>
        <end position="152"/>
    </location>
</feature>
<dbReference type="InterPro" id="IPR050238">
    <property type="entry name" value="DNA_Rep/Repair_Clamp_Loader"/>
</dbReference>
<dbReference type="GO" id="GO:0007062">
    <property type="term" value="P:sister chromatid cohesion"/>
    <property type="evidence" value="ECO:0007669"/>
    <property type="project" value="EnsemblFungi"/>
</dbReference>
<dbReference type="SMART" id="SM00382">
    <property type="entry name" value="AAA"/>
    <property type="match status" value="1"/>
</dbReference>
<proteinExistence type="inferred from homology"/>
<dbReference type="PANTHER" id="PTHR11669">
    <property type="entry name" value="REPLICATION FACTOR C / DNA POLYMERASE III GAMMA-TAU SUBUNIT"/>
    <property type="match status" value="1"/>
</dbReference>
<dbReference type="Pfam" id="PF21960">
    <property type="entry name" value="RCF1-5-like_lid"/>
    <property type="match status" value="1"/>
</dbReference>
<dbReference type="InterPro" id="IPR013748">
    <property type="entry name" value="Rep_factorC_C"/>
</dbReference>
<keyword evidence="4" id="KW-0067">ATP-binding</keyword>
<protein>
    <submittedName>
        <fullName evidence="6">Dna replication factor c small subunit</fullName>
    </submittedName>
</protein>
<reference evidence="6 7" key="1">
    <citation type="journal article" date="2013" name="BMC Genomics">
        <title>Genome sequencing and comparative genomics of honey bee microsporidia, Nosema apis reveal novel insights into host-parasite interactions.</title>
        <authorList>
            <person name="Chen Yp."/>
            <person name="Pettis J.S."/>
            <person name="Zhao Y."/>
            <person name="Liu X."/>
            <person name="Tallon L.J."/>
            <person name="Sadzewicz L.D."/>
            <person name="Li R."/>
            <person name="Zheng H."/>
            <person name="Huang S."/>
            <person name="Zhang X."/>
            <person name="Hamilton M.C."/>
            <person name="Pernal S.F."/>
            <person name="Melathopoulos A.P."/>
            <person name="Yan X."/>
            <person name="Evans J.D."/>
        </authorList>
    </citation>
    <scope>NUCLEOTIDE SEQUENCE [LARGE SCALE GENOMIC DNA]</scope>
    <source>
        <strain evidence="6 7">BRL 01</strain>
    </source>
</reference>
<evidence type="ECO:0000256" key="1">
    <source>
        <dbReference type="ARBA" id="ARBA00005378"/>
    </source>
</evidence>
<dbReference type="Gene3D" id="3.40.50.300">
    <property type="entry name" value="P-loop containing nucleotide triphosphate hydrolases"/>
    <property type="match status" value="1"/>
</dbReference>
<dbReference type="GO" id="GO:0031390">
    <property type="term" value="C:Ctf18 RFC-like complex"/>
    <property type="evidence" value="ECO:0007669"/>
    <property type="project" value="EnsemblFungi"/>
</dbReference>
<dbReference type="OrthoDB" id="4199794at2759"/>
<dbReference type="Pfam" id="PF08542">
    <property type="entry name" value="Rep_fac_C"/>
    <property type="match status" value="1"/>
</dbReference>
<dbReference type="PANTHER" id="PTHR11669:SF20">
    <property type="entry name" value="REPLICATION FACTOR C SUBUNIT 4"/>
    <property type="match status" value="1"/>
</dbReference>
<evidence type="ECO:0000256" key="2">
    <source>
        <dbReference type="ARBA" id="ARBA00022705"/>
    </source>
</evidence>
<dbReference type="InterPro" id="IPR027417">
    <property type="entry name" value="P-loop_NTPase"/>
</dbReference>
<evidence type="ECO:0000313" key="7">
    <source>
        <dbReference type="Proteomes" id="UP000053780"/>
    </source>
</evidence>
<dbReference type="GO" id="GO:0005524">
    <property type="term" value="F:ATP binding"/>
    <property type="evidence" value="ECO:0007669"/>
    <property type="project" value="UniProtKB-KW"/>
</dbReference>
<dbReference type="GO" id="GO:1902983">
    <property type="term" value="P:DNA strand elongation involved in mitotic DNA replication"/>
    <property type="evidence" value="ECO:0007669"/>
    <property type="project" value="EnsemblFungi"/>
</dbReference>
<keyword evidence="2" id="KW-0235">DNA replication</keyword>
<dbReference type="CDD" id="cd00009">
    <property type="entry name" value="AAA"/>
    <property type="match status" value="1"/>
</dbReference>
<dbReference type="GO" id="GO:0016887">
    <property type="term" value="F:ATP hydrolysis activity"/>
    <property type="evidence" value="ECO:0007669"/>
    <property type="project" value="InterPro"/>
</dbReference>
<dbReference type="EMBL" id="KE647164">
    <property type="protein sequence ID" value="EQB61212.1"/>
    <property type="molecule type" value="Genomic_DNA"/>
</dbReference>
<dbReference type="Gene3D" id="1.20.272.10">
    <property type="match status" value="1"/>
</dbReference>
<dbReference type="HOGENOM" id="CLU_042324_1_1_1"/>
<dbReference type="AlphaFoldDB" id="T0L0X2"/>